<reference evidence="3" key="1">
    <citation type="journal article" date="2014" name="Int. J. Syst. Evol. Microbiol.">
        <title>Complete genome sequence of Corynebacterium casei LMG S-19264T (=DSM 44701T), isolated from a smear-ripened cheese.</title>
        <authorList>
            <consortium name="US DOE Joint Genome Institute (JGI-PGF)"/>
            <person name="Walter F."/>
            <person name="Albersmeier A."/>
            <person name="Kalinowski J."/>
            <person name="Ruckert C."/>
        </authorList>
    </citation>
    <scope>NUCLEOTIDE SEQUENCE</scope>
    <source>
        <strain evidence="3">CGMCC 1.15493</strain>
    </source>
</reference>
<evidence type="ECO:0000259" key="2">
    <source>
        <dbReference type="Pfam" id="PF00582"/>
    </source>
</evidence>
<dbReference type="Gene3D" id="3.40.50.620">
    <property type="entry name" value="HUPs"/>
    <property type="match status" value="1"/>
</dbReference>
<dbReference type="InterPro" id="IPR014729">
    <property type="entry name" value="Rossmann-like_a/b/a_fold"/>
</dbReference>
<proteinExistence type="inferred from homology"/>
<dbReference type="PANTHER" id="PTHR46268:SF15">
    <property type="entry name" value="UNIVERSAL STRESS PROTEIN HP_0031"/>
    <property type="match status" value="1"/>
</dbReference>
<comment type="caution">
    <text evidence="3">The sequence shown here is derived from an EMBL/GenBank/DDBJ whole genome shotgun (WGS) entry which is preliminary data.</text>
</comment>
<feature type="domain" description="UspA" evidence="2">
    <location>
        <begin position="1"/>
        <end position="149"/>
    </location>
</feature>
<gene>
    <name evidence="3" type="ORF">GCM10011335_49840</name>
</gene>
<dbReference type="PANTHER" id="PTHR46268">
    <property type="entry name" value="STRESS RESPONSE PROTEIN NHAX"/>
    <property type="match status" value="1"/>
</dbReference>
<dbReference type="CDD" id="cd00293">
    <property type="entry name" value="USP-like"/>
    <property type="match status" value="1"/>
</dbReference>
<dbReference type="Proteomes" id="UP000613160">
    <property type="component" value="Unassembled WGS sequence"/>
</dbReference>
<protein>
    <submittedName>
        <fullName evidence="3">Universal stress protein A</fullName>
    </submittedName>
</protein>
<dbReference type="PRINTS" id="PR01438">
    <property type="entry name" value="UNVRSLSTRESS"/>
</dbReference>
<accession>A0A916YE20</accession>
<comment type="similarity">
    <text evidence="1">Belongs to the universal stress protein A family.</text>
</comment>
<organism evidence="3 4">
    <name type="scientific">Aureimonas glaciei</name>
    <dbReference type="NCBI Taxonomy" id="1776957"/>
    <lineage>
        <taxon>Bacteria</taxon>
        <taxon>Pseudomonadati</taxon>
        <taxon>Pseudomonadota</taxon>
        <taxon>Alphaproteobacteria</taxon>
        <taxon>Hyphomicrobiales</taxon>
        <taxon>Aurantimonadaceae</taxon>
        <taxon>Aureimonas</taxon>
    </lineage>
</organism>
<evidence type="ECO:0000313" key="3">
    <source>
        <dbReference type="EMBL" id="GGD41121.1"/>
    </source>
</evidence>
<reference evidence="3" key="2">
    <citation type="submission" date="2020-09" db="EMBL/GenBank/DDBJ databases">
        <authorList>
            <person name="Sun Q."/>
            <person name="Zhou Y."/>
        </authorList>
    </citation>
    <scope>NUCLEOTIDE SEQUENCE</scope>
    <source>
        <strain evidence="3">CGMCC 1.15493</strain>
    </source>
</reference>
<dbReference type="InterPro" id="IPR006015">
    <property type="entry name" value="Universal_stress_UspA"/>
</dbReference>
<dbReference type="AlphaFoldDB" id="A0A916YE20"/>
<keyword evidence="4" id="KW-1185">Reference proteome</keyword>
<evidence type="ECO:0000313" key="4">
    <source>
        <dbReference type="Proteomes" id="UP000613160"/>
    </source>
</evidence>
<sequence>MYTNILIATDGSELAQKGVEHGLALARLCGAKVTVLTVSEPFPTFDLVSKLGFFQDPEVVARYAADCKTLADETLTRAQAAAEAAGVSCETLYVADSAPAAGILEAAKFRGSDLIVVASHGRRGLERMVIGSQATKVLTQATVPVLVVR</sequence>
<dbReference type="SUPFAM" id="SSF52402">
    <property type="entry name" value="Adenine nucleotide alpha hydrolases-like"/>
    <property type="match status" value="1"/>
</dbReference>
<name>A0A916YE20_9HYPH</name>
<dbReference type="InterPro" id="IPR006016">
    <property type="entry name" value="UspA"/>
</dbReference>
<dbReference type="EMBL" id="BMJJ01000017">
    <property type="protein sequence ID" value="GGD41121.1"/>
    <property type="molecule type" value="Genomic_DNA"/>
</dbReference>
<dbReference type="RefSeq" id="WP_188855142.1">
    <property type="nucleotide sequence ID" value="NZ_BMJJ01000017.1"/>
</dbReference>
<dbReference type="Pfam" id="PF00582">
    <property type="entry name" value="Usp"/>
    <property type="match status" value="1"/>
</dbReference>
<evidence type="ECO:0000256" key="1">
    <source>
        <dbReference type="ARBA" id="ARBA00008791"/>
    </source>
</evidence>